<gene>
    <name evidence="1" type="ORF">AB3X52_01485</name>
</gene>
<accession>A0ABV3SW47</accession>
<dbReference type="EMBL" id="JBFPJR010000002">
    <property type="protein sequence ID" value="MEX0426273.1"/>
    <property type="molecule type" value="Genomic_DNA"/>
</dbReference>
<dbReference type="Pfam" id="PF03567">
    <property type="entry name" value="Sulfotransfer_2"/>
    <property type="match status" value="1"/>
</dbReference>
<evidence type="ECO:0000313" key="1">
    <source>
        <dbReference type="EMBL" id="MEX0426273.1"/>
    </source>
</evidence>
<dbReference type="Proteomes" id="UP001556631">
    <property type="component" value="Unassembled WGS sequence"/>
</dbReference>
<keyword evidence="2" id="KW-1185">Reference proteome</keyword>
<proteinExistence type="predicted"/>
<dbReference type="InterPro" id="IPR005331">
    <property type="entry name" value="Sulfotransferase"/>
</dbReference>
<dbReference type="Gene3D" id="3.40.50.300">
    <property type="entry name" value="P-loop containing nucleotide triphosphate hydrolases"/>
    <property type="match status" value="1"/>
</dbReference>
<name>A0ABV3SW47_9ACTN</name>
<reference evidence="1 2" key="1">
    <citation type="submission" date="2024-07" db="EMBL/GenBank/DDBJ databases">
        <authorList>
            <person name="Lee S."/>
            <person name="Kang M."/>
        </authorList>
    </citation>
    <scope>NUCLEOTIDE SEQUENCE [LARGE SCALE GENOMIC DNA]</scope>
    <source>
        <strain evidence="1 2">DS6</strain>
    </source>
</reference>
<organism evidence="1 2">
    <name type="scientific">Nocardioides eburneus</name>
    <dbReference type="NCBI Taxonomy" id="3231482"/>
    <lineage>
        <taxon>Bacteria</taxon>
        <taxon>Bacillati</taxon>
        <taxon>Actinomycetota</taxon>
        <taxon>Actinomycetes</taxon>
        <taxon>Propionibacteriales</taxon>
        <taxon>Nocardioidaceae</taxon>
        <taxon>Nocardioides</taxon>
    </lineage>
</organism>
<comment type="caution">
    <text evidence="1">The sequence shown here is derived from an EMBL/GenBank/DDBJ whole genome shotgun (WGS) entry which is preliminary data.</text>
</comment>
<protein>
    <submittedName>
        <fullName evidence="1">Sulfotransferase family 2 domain-containing protein</fullName>
    </submittedName>
</protein>
<dbReference type="InterPro" id="IPR027417">
    <property type="entry name" value="P-loop_NTPase"/>
</dbReference>
<sequence length="226" mass="25846">MPIFTKDDRSVLFVHVPKTGGTSLERLMIRAGWSMGLHATPTTEPREHFRMRRCSPQHYHGAILRELLHVRRFDLCFLVVRDPIARFRSEYAFRRNEPDAGTAEAVNRWATDSFDRLPVSPYLRDNHLRPQHEFLVPGAHVYRLEDGLEAIADHLNAEFDLGIERSIRRFKHSGTEDTLASSAVEVDVALEARLREVYATDFAVFGYDAGPVPPADVPPHTLHRLD</sequence>
<dbReference type="SUPFAM" id="SSF52540">
    <property type="entry name" value="P-loop containing nucleoside triphosphate hydrolases"/>
    <property type="match status" value="1"/>
</dbReference>
<evidence type="ECO:0000313" key="2">
    <source>
        <dbReference type="Proteomes" id="UP001556631"/>
    </source>
</evidence>
<dbReference type="RefSeq" id="WP_367990925.1">
    <property type="nucleotide sequence ID" value="NZ_JBFPJR010000002.1"/>
</dbReference>